<feature type="domain" description="HTH tetR-type" evidence="3">
    <location>
        <begin position="2"/>
        <end position="62"/>
    </location>
</feature>
<proteinExistence type="predicted"/>
<dbReference type="InterPro" id="IPR036271">
    <property type="entry name" value="Tet_transcr_reg_TetR-rel_C_sf"/>
</dbReference>
<evidence type="ECO:0000259" key="3">
    <source>
        <dbReference type="PROSITE" id="PS50977"/>
    </source>
</evidence>
<dbReference type="InterPro" id="IPR050109">
    <property type="entry name" value="HTH-type_TetR-like_transc_reg"/>
</dbReference>
<dbReference type="PANTHER" id="PTHR30055">
    <property type="entry name" value="HTH-TYPE TRANSCRIPTIONAL REGULATOR RUTR"/>
    <property type="match status" value="1"/>
</dbReference>
<keyword evidence="5" id="KW-1185">Reference proteome</keyword>
<dbReference type="PRINTS" id="PR00455">
    <property type="entry name" value="HTHTETR"/>
</dbReference>
<dbReference type="Proteomes" id="UP000215223">
    <property type="component" value="Unassembled WGS sequence"/>
</dbReference>
<evidence type="ECO:0000313" key="5">
    <source>
        <dbReference type="Proteomes" id="UP000215223"/>
    </source>
</evidence>
<evidence type="ECO:0000313" key="4">
    <source>
        <dbReference type="EMBL" id="OXM55693.1"/>
    </source>
</evidence>
<keyword evidence="1 2" id="KW-0238">DNA-binding</keyword>
<dbReference type="GO" id="GO:0003700">
    <property type="term" value="F:DNA-binding transcription factor activity"/>
    <property type="evidence" value="ECO:0007669"/>
    <property type="project" value="TreeGrafter"/>
</dbReference>
<gene>
    <name evidence="4" type="ORF">CFP71_17030</name>
</gene>
<dbReference type="PROSITE" id="PS50977">
    <property type="entry name" value="HTH_TETR_2"/>
    <property type="match status" value="1"/>
</dbReference>
<feature type="DNA-binding region" description="H-T-H motif" evidence="2">
    <location>
        <begin position="25"/>
        <end position="44"/>
    </location>
</feature>
<name>A0A229S9T5_9PSEU</name>
<dbReference type="GO" id="GO:0000976">
    <property type="term" value="F:transcription cis-regulatory region binding"/>
    <property type="evidence" value="ECO:0007669"/>
    <property type="project" value="TreeGrafter"/>
</dbReference>
<protein>
    <recommendedName>
        <fullName evidence="3">HTH tetR-type domain-containing protein</fullName>
    </recommendedName>
</protein>
<dbReference type="Pfam" id="PF17939">
    <property type="entry name" value="TetR_C_30"/>
    <property type="match status" value="1"/>
</dbReference>
<dbReference type="InterPro" id="IPR041586">
    <property type="entry name" value="PsrA_TetR_C"/>
</dbReference>
<reference evidence="4 5" key="1">
    <citation type="submission" date="2017-07" db="EMBL/GenBank/DDBJ databases">
        <title>Amycolatopsis thailandensis Genome sequencing and assembly.</title>
        <authorList>
            <person name="Kaur N."/>
            <person name="Mayilraj S."/>
        </authorList>
    </citation>
    <scope>NUCLEOTIDE SEQUENCE [LARGE SCALE GENOMIC DNA]</scope>
    <source>
        <strain evidence="4 5">JCM 16380</strain>
    </source>
</reference>
<dbReference type="RefSeq" id="WP_093934839.1">
    <property type="nucleotide sequence ID" value="NZ_NMQT01000059.1"/>
</dbReference>
<sequence length="213" mass="23098">MSSTEQRLIAAAERLFAEQGVGAVSLRTVMQAAETNVAAIHYHFGSKEGLLDAVLRGRLDQVTGERNAALAGLAEGEVTARELAVAFVRPVVAVLGSGGEHWIRLVGRLLTTDEKGLSTLSDSFLQRNARFVELLERESPGTPRRTLDFRLTQAMHLTLNVLGDIERVRRLVAPDADPRAWPLDEVVADLVDVVTAVLAGPSGERQIPPSFRS</sequence>
<dbReference type="EMBL" id="NMQT01000059">
    <property type="protein sequence ID" value="OXM55693.1"/>
    <property type="molecule type" value="Genomic_DNA"/>
</dbReference>
<accession>A0A229S9T5</accession>
<organism evidence="4 5">
    <name type="scientific">Amycolatopsis thailandensis</name>
    <dbReference type="NCBI Taxonomy" id="589330"/>
    <lineage>
        <taxon>Bacteria</taxon>
        <taxon>Bacillati</taxon>
        <taxon>Actinomycetota</taxon>
        <taxon>Actinomycetes</taxon>
        <taxon>Pseudonocardiales</taxon>
        <taxon>Pseudonocardiaceae</taxon>
        <taxon>Amycolatopsis</taxon>
    </lineage>
</organism>
<dbReference type="AlphaFoldDB" id="A0A229S9T5"/>
<dbReference type="InterPro" id="IPR009057">
    <property type="entry name" value="Homeodomain-like_sf"/>
</dbReference>
<comment type="caution">
    <text evidence="4">The sequence shown here is derived from an EMBL/GenBank/DDBJ whole genome shotgun (WGS) entry which is preliminary data.</text>
</comment>
<dbReference type="PANTHER" id="PTHR30055:SF235">
    <property type="entry name" value="TRANSCRIPTIONAL REGULATORY PROTEIN"/>
    <property type="match status" value="1"/>
</dbReference>
<dbReference type="InterPro" id="IPR001647">
    <property type="entry name" value="HTH_TetR"/>
</dbReference>
<dbReference type="Pfam" id="PF00440">
    <property type="entry name" value="TetR_N"/>
    <property type="match status" value="1"/>
</dbReference>
<evidence type="ECO:0000256" key="1">
    <source>
        <dbReference type="ARBA" id="ARBA00023125"/>
    </source>
</evidence>
<dbReference type="SUPFAM" id="SSF48498">
    <property type="entry name" value="Tetracyclin repressor-like, C-terminal domain"/>
    <property type="match status" value="1"/>
</dbReference>
<dbReference type="Gene3D" id="1.10.357.10">
    <property type="entry name" value="Tetracycline Repressor, domain 2"/>
    <property type="match status" value="1"/>
</dbReference>
<dbReference type="SUPFAM" id="SSF46689">
    <property type="entry name" value="Homeodomain-like"/>
    <property type="match status" value="1"/>
</dbReference>
<dbReference type="OrthoDB" id="2356263at2"/>
<evidence type="ECO:0000256" key="2">
    <source>
        <dbReference type="PROSITE-ProRule" id="PRU00335"/>
    </source>
</evidence>